<dbReference type="InterPro" id="IPR037185">
    <property type="entry name" value="EmrE-like"/>
</dbReference>
<dbReference type="STRING" id="4846.A0A367KEE6"/>
<feature type="transmembrane region" description="Helical" evidence="5">
    <location>
        <begin position="44"/>
        <end position="61"/>
    </location>
</feature>
<keyword evidence="4 5" id="KW-0472">Membrane</keyword>
<proteinExistence type="predicted"/>
<comment type="subcellular location">
    <subcellularLocation>
        <location evidence="1">Membrane</location>
        <topology evidence="1">Multi-pass membrane protein</topology>
    </subcellularLocation>
</comment>
<dbReference type="PANTHER" id="PTHR23051">
    <property type="entry name" value="SOLUTE CARRIER FAMILY 35, MEMBER F5"/>
    <property type="match status" value="1"/>
</dbReference>
<dbReference type="SUPFAM" id="SSF103481">
    <property type="entry name" value="Multidrug resistance efflux transporter EmrE"/>
    <property type="match status" value="1"/>
</dbReference>
<evidence type="ECO:0000256" key="3">
    <source>
        <dbReference type="ARBA" id="ARBA00022989"/>
    </source>
</evidence>
<keyword evidence="2 5" id="KW-0812">Transmembrane</keyword>
<organism evidence="6 7">
    <name type="scientific">Rhizopus stolonifer</name>
    <name type="common">Rhizopus nigricans</name>
    <dbReference type="NCBI Taxonomy" id="4846"/>
    <lineage>
        <taxon>Eukaryota</taxon>
        <taxon>Fungi</taxon>
        <taxon>Fungi incertae sedis</taxon>
        <taxon>Mucoromycota</taxon>
        <taxon>Mucoromycotina</taxon>
        <taxon>Mucoromycetes</taxon>
        <taxon>Mucorales</taxon>
        <taxon>Mucorineae</taxon>
        <taxon>Rhizopodaceae</taxon>
        <taxon>Rhizopus</taxon>
    </lineage>
</organism>
<accession>A0A367KEE6</accession>
<evidence type="ECO:0000256" key="2">
    <source>
        <dbReference type="ARBA" id="ARBA00022692"/>
    </source>
</evidence>
<sequence>TFLSDYLWLLSMLMTSPLVVTLGISLTIPLALIGDICFKGFIPGFKYTLGALLVIIGFLAVNTNAMKEAKEKTQNELLQEQA</sequence>
<dbReference type="GO" id="GO:0000329">
    <property type="term" value="C:fungal-type vacuole membrane"/>
    <property type="evidence" value="ECO:0007669"/>
    <property type="project" value="TreeGrafter"/>
</dbReference>
<evidence type="ECO:0000256" key="4">
    <source>
        <dbReference type="ARBA" id="ARBA00023136"/>
    </source>
</evidence>
<dbReference type="Proteomes" id="UP000253551">
    <property type="component" value="Unassembled WGS sequence"/>
</dbReference>
<dbReference type="AlphaFoldDB" id="A0A367KEE6"/>
<gene>
    <name evidence="6" type="ORF">CU098_001949</name>
</gene>
<comment type="caution">
    <text evidence="6">The sequence shown here is derived from an EMBL/GenBank/DDBJ whole genome shotgun (WGS) entry which is preliminary data.</text>
</comment>
<feature type="non-terminal residue" evidence="6">
    <location>
        <position position="1"/>
    </location>
</feature>
<evidence type="ECO:0008006" key="8">
    <source>
        <dbReference type="Google" id="ProtNLM"/>
    </source>
</evidence>
<evidence type="ECO:0000313" key="6">
    <source>
        <dbReference type="EMBL" id="RCI00586.1"/>
    </source>
</evidence>
<evidence type="ECO:0000256" key="5">
    <source>
        <dbReference type="SAM" id="Phobius"/>
    </source>
</evidence>
<feature type="transmembrane region" description="Helical" evidence="5">
    <location>
        <begin position="6"/>
        <end position="32"/>
    </location>
</feature>
<evidence type="ECO:0000313" key="7">
    <source>
        <dbReference type="Proteomes" id="UP000253551"/>
    </source>
</evidence>
<dbReference type="PANTHER" id="PTHR23051:SF0">
    <property type="entry name" value="SOLUTE CARRIER FAMILY 35 MEMBER F5"/>
    <property type="match status" value="1"/>
</dbReference>
<dbReference type="EMBL" id="PJQM01001825">
    <property type="protein sequence ID" value="RCI00586.1"/>
    <property type="molecule type" value="Genomic_DNA"/>
</dbReference>
<dbReference type="OrthoDB" id="1436450at2759"/>
<name>A0A367KEE6_RHIST</name>
<keyword evidence="3 5" id="KW-1133">Transmembrane helix</keyword>
<reference evidence="6 7" key="1">
    <citation type="journal article" date="2018" name="G3 (Bethesda)">
        <title>Phylogenetic and Phylogenomic Definition of Rhizopus Species.</title>
        <authorList>
            <person name="Gryganskyi A.P."/>
            <person name="Golan J."/>
            <person name="Dolatabadi S."/>
            <person name="Mondo S."/>
            <person name="Robb S."/>
            <person name="Idnurm A."/>
            <person name="Muszewska A."/>
            <person name="Steczkiewicz K."/>
            <person name="Masonjones S."/>
            <person name="Liao H.L."/>
            <person name="Gajdeczka M.T."/>
            <person name="Anike F."/>
            <person name="Vuek A."/>
            <person name="Anishchenko I.M."/>
            <person name="Voigt K."/>
            <person name="de Hoog G.S."/>
            <person name="Smith M.E."/>
            <person name="Heitman J."/>
            <person name="Vilgalys R."/>
            <person name="Stajich J.E."/>
        </authorList>
    </citation>
    <scope>NUCLEOTIDE SEQUENCE [LARGE SCALE GENOMIC DNA]</scope>
    <source>
        <strain evidence="6 7">LSU 92-RS-03</strain>
    </source>
</reference>
<evidence type="ECO:0000256" key="1">
    <source>
        <dbReference type="ARBA" id="ARBA00004141"/>
    </source>
</evidence>
<keyword evidence="7" id="KW-1185">Reference proteome</keyword>
<protein>
    <recommendedName>
        <fullName evidence="8">EamA domain-containing protein</fullName>
    </recommendedName>
</protein>